<reference evidence="12" key="2">
    <citation type="journal article" date="2021" name="PeerJ">
        <title>Extensive microbial diversity within the chicken gut microbiome revealed by metagenomics and culture.</title>
        <authorList>
            <person name="Gilroy R."/>
            <person name="Ravi A."/>
            <person name="Getino M."/>
            <person name="Pursley I."/>
            <person name="Horton D.L."/>
            <person name="Alikhan N.F."/>
            <person name="Baker D."/>
            <person name="Gharbi K."/>
            <person name="Hall N."/>
            <person name="Watson M."/>
            <person name="Adriaenssens E.M."/>
            <person name="Foster-Nyarko E."/>
            <person name="Jarju S."/>
            <person name="Secka A."/>
            <person name="Antonio M."/>
            <person name="Oren A."/>
            <person name="Chaudhuri R.R."/>
            <person name="La Ragione R."/>
            <person name="Hildebrand F."/>
            <person name="Pallen M.J."/>
        </authorList>
    </citation>
    <scope>NUCLEOTIDE SEQUENCE</scope>
    <source>
        <strain evidence="12">17073</strain>
    </source>
</reference>
<dbReference type="SUPFAM" id="SSF82861">
    <property type="entry name" value="Mechanosensitive channel protein MscS (YggB), transmembrane region"/>
    <property type="match status" value="1"/>
</dbReference>
<accession>A0A9D1LGW5</accession>
<evidence type="ECO:0000259" key="11">
    <source>
        <dbReference type="Pfam" id="PF21088"/>
    </source>
</evidence>
<proteinExistence type="inferred from homology"/>
<feature type="transmembrane region" description="Helical" evidence="8">
    <location>
        <begin position="119"/>
        <end position="149"/>
    </location>
</feature>
<dbReference type="PROSITE" id="PS01246">
    <property type="entry name" value="UPF0003"/>
    <property type="match status" value="1"/>
</dbReference>
<evidence type="ECO:0000256" key="8">
    <source>
        <dbReference type="SAM" id="Phobius"/>
    </source>
</evidence>
<evidence type="ECO:0000313" key="13">
    <source>
        <dbReference type="Proteomes" id="UP000824076"/>
    </source>
</evidence>
<evidence type="ECO:0000256" key="7">
    <source>
        <dbReference type="SAM" id="MobiDB-lite"/>
    </source>
</evidence>
<dbReference type="Gene3D" id="1.10.287.1260">
    <property type="match status" value="1"/>
</dbReference>
<dbReference type="Pfam" id="PF21088">
    <property type="entry name" value="MS_channel_1st"/>
    <property type="match status" value="1"/>
</dbReference>
<feature type="domain" description="Mechanosensitive ion channel transmembrane helices 2/3" evidence="11">
    <location>
        <begin position="94"/>
        <end position="133"/>
    </location>
</feature>
<feature type="domain" description="Mechanosensitive ion channel MscS" evidence="9">
    <location>
        <begin position="136"/>
        <end position="202"/>
    </location>
</feature>
<dbReference type="Proteomes" id="UP000824076">
    <property type="component" value="Unassembled WGS sequence"/>
</dbReference>
<dbReference type="InterPro" id="IPR011014">
    <property type="entry name" value="MscS_channel_TM-2"/>
</dbReference>
<dbReference type="InterPro" id="IPR010920">
    <property type="entry name" value="LSM_dom_sf"/>
</dbReference>
<feature type="transmembrane region" description="Helical" evidence="8">
    <location>
        <begin position="49"/>
        <end position="67"/>
    </location>
</feature>
<dbReference type="InterPro" id="IPR006686">
    <property type="entry name" value="MscS_channel_CS"/>
</dbReference>
<reference evidence="12" key="1">
    <citation type="submission" date="2020-10" db="EMBL/GenBank/DDBJ databases">
        <authorList>
            <person name="Gilroy R."/>
        </authorList>
    </citation>
    <scope>NUCLEOTIDE SEQUENCE</scope>
    <source>
        <strain evidence="12">17073</strain>
    </source>
</reference>
<dbReference type="GO" id="GO:0008381">
    <property type="term" value="F:mechanosensitive monoatomic ion channel activity"/>
    <property type="evidence" value="ECO:0007669"/>
    <property type="project" value="InterPro"/>
</dbReference>
<dbReference type="InterPro" id="IPR045275">
    <property type="entry name" value="MscS_archaea/bacteria_type"/>
</dbReference>
<dbReference type="Pfam" id="PF00924">
    <property type="entry name" value="MS_channel_2nd"/>
    <property type="match status" value="1"/>
</dbReference>
<keyword evidence="4 8" id="KW-0812">Transmembrane</keyword>
<dbReference type="PANTHER" id="PTHR30221">
    <property type="entry name" value="SMALL-CONDUCTANCE MECHANOSENSITIVE CHANNEL"/>
    <property type="match status" value="1"/>
</dbReference>
<organism evidence="12 13">
    <name type="scientific">Candidatus Limisoma intestinavium</name>
    <dbReference type="NCBI Taxonomy" id="2840856"/>
    <lineage>
        <taxon>Bacteria</taxon>
        <taxon>Pseudomonadati</taxon>
        <taxon>Bacteroidota</taxon>
        <taxon>Bacteroidia</taxon>
        <taxon>Bacteroidales</taxon>
        <taxon>Candidatus Limisoma</taxon>
    </lineage>
</organism>
<dbReference type="InterPro" id="IPR049278">
    <property type="entry name" value="MS_channel_C"/>
</dbReference>
<dbReference type="InterPro" id="IPR006685">
    <property type="entry name" value="MscS_channel_2nd"/>
</dbReference>
<dbReference type="InterPro" id="IPR011066">
    <property type="entry name" value="MscS_channel_C_sf"/>
</dbReference>
<dbReference type="InterPro" id="IPR049142">
    <property type="entry name" value="MS_channel_1st"/>
</dbReference>
<dbReference type="SUPFAM" id="SSF50182">
    <property type="entry name" value="Sm-like ribonucleoproteins"/>
    <property type="match status" value="1"/>
</dbReference>
<evidence type="ECO:0000256" key="4">
    <source>
        <dbReference type="ARBA" id="ARBA00022692"/>
    </source>
</evidence>
<evidence type="ECO:0000256" key="1">
    <source>
        <dbReference type="ARBA" id="ARBA00004651"/>
    </source>
</evidence>
<keyword evidence="3" id="KW-1003">Cell membrane</keyword>
<gene>
    <name evidence="12" type="ORF">IAD18_01485</name>
</gene>
<dbReference type="InterPro" id="IPR023408">
    <property type="entry name" value="MscS_beta-dom_sf"/>
</dbReference>
<feature type="region of interest" description="Disordered" evidence="7">
    <location>
        <begin position="277"/>
        <end position="296"/>
    </location>
</feature>
<dbReference type="Gene3D" id="3.30.70.100">
    <property type="match status" value="1"/>
</dbReference>
<evidence type="ECO:0000313" key="12">
    <source>
        <dbReference type="EMBL" id="HIU38321.1"/>
    </source>
</evidence>
<keyword evidence="5 8" id="KW-1133">Transmembrane helix</keyword>
<sequence length="364" mass="40588">MNILDFISLSATAGNSAPTTEKSSSWADKFENLPVDQIIDKLVSGAVDLVIKLLIAVVIFYVGKLIINKIHRSLKKIFQHRQVDKSLATFVLSLVKIVLLFILIIIVISILGIETSSFIALFASAGVAIGMALSGTLQNFAGGVLILLLKPYKVGDFIEFQGFTGTVKEIQIFNTVLNTIDNKCILIPNGGLSSGSINNYSKEDYRRVDWTVSIAYGDDYDIARQEILRILNEDKRIVKHFLEDDREERMAHEEKESGLLAPLLKLDTDNKIVKAIKKRGRKRKKDENADEASNEPAVIKPKTNCAPFVALSSLGASSVDLTVRVWVPAPYYWGVFYDNNARFYKELPQAGIHFPFPQLDVHMN</sequence>
<evidence type="ECO:0000256" key="3">
    <source>
        <dbReference type="ARBA" id="ARBA00022475"/>
    </source>
</evidence>
<name>A0A9D1LGW5_9BACT</name>
<dbReference type="SUPFAM" id="SSF82689">
    <property type="entry name" value="Mechanosensitive channel protein MscS (YggB), C-terminal domain"/>
    <property type="match status" value="2"/>
</dbReference>
<comment type="caution">
    <text evidence="12">The sequence shown here is derived from an EMBL/GenBank/DDBJ whole genome shotgun (WGS) entry which is preliminary data.</text>
</comment>
<dbReference type="PANTHER" id="PTHR30221:SF1">
    <property type="entry name" value="SMALL-CONDUCTANCE MECHANOSENSITIVE CHANNEL"/>
    <property type="match status" value="1"/>
</dbReference>
<evidence type="ECO:0000256" key="2">
    <source>
        <dbReference type="ARBA" id="ARBA00008017"/>
    </source>
</evidence>
<feature type="domain" description="Mechanosensitive ion channel MscS C-terminal" evidence="10">
    <location>
        <begin position="208"/>
        <end position="352"/>
    </location>
</feature>
<evidence type="ECO:0000256" key="6">
    <source>
        <dbReference type="ARBA" id="ARBA00023136"/>
    </source>
</evidence>
<keyword evidence="6 8" id="KW-0472">Membrane</keyword>
<dbReference type="Pfam" id="PF21082">
    <property type="entry name" value="MS_channel_3rd"/>
    <property type="match status" value="1"/>
</dbReference>
<dbReference type="EMBL" id="DVMS01000037">
    <property type="protein sequence ID" value="HIU38321.1"/>
    <property type="molecule type" value="Genomic_DNA"/>
</dbReference>
<comment type="similarity">
    <text evidence="2">Belongs to the MscS (TC 1.A.23) family.</text>
</comment>
<evidence type="ECO:0000256" key="5">
    <source>
        <dbReference type="ARBA" id="ARBA00022989"/>
    </source>
</evidence>
<evidence type="ECO:0000259" key="9">
    <source>
        <dbReference type="Pfam" id="PF00924"/>
    </source>
</evidence>
<dbReference type="GO" id="GO:0005886">
    <property type="term" value="C:plasma membrane"/>
    <property type="evidence" value="ECO:0007669"/>
    <property type="project" value="UniProtKB-SubCell"/>
</dbReference>
<comment type="subcellular location">
    <subcellularLocation>
        <location evidence="1">Cell membrane</location>
        <topology evidence="1">Multi-pass membrane protein</topology>
    </subcellularLocation>
</comment>
<dbReference type="Gene3D" id="2.30.30.60">
    <property type="match status" value="1"/>
</dbReference>
<evidence type="ECO:0000259" key="10">
    <source>
        <dbReference type="Pfam" id="PF21082"/>
    </source>
</evidence>
<dbReference type="AlphaFoldDB" id="A0A9D1LGW5"/>
<protein>
    <submittedName>
        <fullName evidence="12">Mechanosensitive ion channel</fullName>
    </submittedName>
</protein>
<feature type="transmembrane region" description="Helical" evidence="8">
    <location>
        <begin position="87"/>
        <end position="113"/>
    </location>
</feature>